<organism evidence="2 3">
    <name type="scientific">Oopsacas minuta</name>
    <dbReference type="NCBI Taxonomy" id="111878"/>
    <lineage>
        <taxon>Eukaryota</taxon>
        <taxon>Metazoa</taxon>
        <taxon>Porifera</taxon>
        <taxon>Hexactinellida</taxon>
        <taxon>Hexasterophora</taxon>
        <taxon>Lyssacinosida</taxon>
        <taxon>Leucopsacidae</taxon>
        <taxon>Oopsacas</taxon>
    </lineage>
</organism>
<dbReference type="EMBL" id="JAKMXF010000312">
    <property type="protein sequence ID" value="KAI6650350.1"/>
    <property type="molecule type" value="Genomic_DNA"/>
</dbReference>
<proteinExistence type="predicted"/>
<dbReference type="InterPro" id="IPR016024">
    <property type="entry name" value="ARM-type_fold"/>
</dbReference>
<gene>
    <name evidence="2" type="ORF">LOD99_6027</name>
</gene>
<protein>
    <submittedName>
        <fullName evidence="2">Uncharacterized protein</fullName>
    </submittedName>
</protein>
<feature type="region of interest" description="Disordered" evidence="1">
    <location>
        <begin position="177"/>
        <end position="211"/>
    </location>
</feature>
<name>A0AAV7JPM0_9METZ</name>
<dbReference type="Proteomes" id="UP001165289">
    <property type="component" value="Unassembled WGS sequence"/>
</dbReference>
<evidence type="ECO:0000313" key="2">
    <source>
        <dbReference type="EMBL" id="KAI6650350.1"/>
    </source>
</evidence>
<dbReference type="AlphaFoldDB" id="A0AAV7JPM0"/>
<sequence>MSKIRKWSGEYVKFGFSALLNNPGVTEGHCTTCSIMSGVLRCLTDRVSSLQPNGNQFESLTSLILYLKPHSPEGPILKALLTTLQDSSGVQSLLLHWTSKEPDTLARALTSMIHIVANEDTDLELIVSAVKHISNVQSKTEEFQAVLRDADLIKCLLDLFESNDSLKDQFENLFTSLQQTKSSRRKSPQKGDTGIKRGNGNTRYPKKETKS</sequence>
<evidence type="ECO:0000256" key="1">
    <source>
        <dbReference type="SAM" id="MobiDB-lite"/>
    </source>
</evidence>
<keyword evidence="3" id="KW-1185">Reference proteome</keyword>
<reference evidence="2 3" key="1">
    <citation type="journal article" date="2023" name="BMC Biol.">
        <title>The compact genome of the sponge Oopsacas minuta (Hexactinellida) is lacking key metazoan core genes.</title>
        <authorList>
            <person name="Santini S."/>
            <person name="Schenkelaars Q."/>
            <person name="Jourda C."/>
            <person name="Duchesne M."/>
            <person name="Belahbib H."/>
            <person name="Rocher C."/>
            <person name="Selva M."/>
            <person name="Riesgo A."/>
            <person name="Vervoort M."/>
            <person name="Leys S.P."/>
            <person name="Kodjabachian L."/>
            <person name="Le Bivic A."/>
            <person name="Borchiellini C."/>
            <person name="Claverie J.M."/>
            <person name="Renard E."/>
        </authorList>
    </citation>
    <scope>NUCLEOTIDE SEQUENCE [LARGE SCALE GENOMIC DNA]</scope>
    <source>
        <strain evidence="2">SPO-2</strain>
    </source>
</reference>
<comment type="caution">
    <text evidence="2">The sequence shown here is derived from an EMBL/GenBank/DDBJ whole genome shotgun (WGS) entry which is preliminary data.</text>
</comment>
<dbReference type="SUPFAM" id="SSF48371">
    <property type="entry name" value="ARM repeat"/>
    <property type="match status" value="1"/>
</dbReference>
<evidence type="ECO:0000313" key="3">
    <source>
        <dbReference type="Proteomes" id="UP001165289"/>
    </source>
</evidence>
<accession>A0AAV7JPM0</accession>